<name>A0A853EVM8_9MICO</name>
<gene>
    <name evidence="1" type="ORF">HZZ10_10010</name>
</gene>
<reference evidence="1 2" key="1">
    <citation type="submission" date="2020-07" db="EMBL/GenBank/DDBJ databases">
        <title>MOT database genomes.</title>
        <authorList>
            <person name="Joseph S."/>
            <person name="Aduse-Opoku J."/>
            <person name="Hashim A."/>
            <person name="Wade W."/>
            <person name="Curtis M."/>
        </authorList>
    </citation>
    <scope>NUCLEOTIDE SEQUENCE [LARGE SCALE GENOMIC DNA]</scope>
    <source>
        <strain evidence="1 2">DSM 100099</strain>
    </source>
</reference>
<comment type="caution">
    <text evidence="1">The sequence shown here is derived from an EMBL/GenBank/DDBJ whole genome shotgun (WGS) entry which is preliminary data.</text>
</comment>
<dbReference type="InterPro" id="IPR019675">
    <property type="entry name" value="DUF2550"/>
</dbReference>
<dbReference type="Pfam" id="PF10739">
    <property type="entry name" value="DUF2550"/>
    <property type="match status" value="1"/>
</dbReference>
<sequence length="141" mass="15849">MTTLWVVLVGLLVAALLGVALVFSRLRALSGHIGSFSASLRLRTDDVAGGPWSSGFGVYRADRLVWWRARSLWPAPKHEWLRDDLIVTGRVPLDQAGQPDHYLVQCRYREMVFDLSMSRDAYSGLASWIEAAPPNIRHYVV</sequence>
<evidence type="ECO:0000313" key="2">
    <source>
        <dbReference type="Proteomes" id="UP000561011"/>
    </source>
</evidence>
<accession>A0A853EVM8</accession>
<dbReference type="Proteomes" id="UP000561011">
    <property type="component" value="Unassembled WGS sequence"/>
</dbReference>
<protein>
    <submittedName>
        <fullName evidence="1">DUF2550 domain-containing protein</fullName>
    </submittedName>
</protein>
<keyword evidence="2" id="KW-1185">Reference proteome</keyword>
<dbReference type="RefSeq" id="WP_179913399.1">
    <property type="nucleotide sequence ID" value="NZ_JACBYE010000021.1"/>
</dbReference>
<dbReference type="EMBL" id="JACBYE010000021">
    <property type="protein sequence ID" value="NYS93854.1"/>
    <property type="molecule type" value="Genomic_DNA"/>
</dbReference>
<organism evidence="1 2">
    <name type="scientific">Sanguibacter inulinus</name>
    <dbReference type="NCBI Taxonomy" id="60922"/>
    <lineage>
        <taxon>Bacteria</taxon>
        <taxon>Bacillati</taxon>
        <taxon>Actinomycetota</taxon>
        <taxon>Actinomycetes</taxon>
        <taxon>Micrococcales</taxon>
        <taxon>Sanguibacteraceae</taxon>
        <taxon>Sanguibacter</taxon>
    </lineage>
</organism>
<evidence type="ECO:0000313" key="1">
    <source>
        <dbReference type="EMBL" id="NYS93854.1"/>
    </source>
</evidence>
<dbReference type="AlphaFoldDB" id="A0A853EVM8"/>
<proteinExistence type="predicted"/>